<dbReference type="AlphaFoldDB" id="A0A927MY78"/>
<keyword evidence="5 7" id="KW-1133">Transmembrane helix</keyword>
<dbReference type="Pfam" id="PF00005">
    <property type="entry name" value="ABC_tran"/>
    <property type="match status" value="1"/>
</dbReference>
<evidence type="ECO:0000256" key="6">
    <source>
        <dbReference type="ARBA" id="ARBA00023136"/>
    </source>
</evidence>
<keyword evidence="10" id="KW-1185">Reference proteome</keyword>
<keyword evidence="3" id="KW-0547">Nucleotide-binding</keyword>
<keyword evidence="2 7" id="KW-0812">Transmembrane</keyword>
<dbReference type="InterPro" id="IPR003439">
    <property type="entry name" value="ABC_transporter-like_ATP-bd"/>
</dbReference>
<feature type="transmembrane region" description="Helical" evidence="7">
    <location>
        <begin position="86"/>
        <end position="105"/>
    </location>
</feature>
<dbReference type="Gene3D" id="3.40.50.300">
    <property type="entry name" value="P-loop containing nucleotide triphosphate hydrolases"/>
    <property type="match status" value="1"/>
</dbReference>
<evidence type="ECO:0000256" key="7">
    <source>
        <dbReference type="SAM" id="Phobius"/>
    </source>
</evidence>
<dbReference type="SMART" id="SM00382">
    <property type="entry name" value="AAA"/>
    <property type="match status" value="1"/>
</dbReference>
<dbReference type="PANTHER" id="PTHR24221:SF654">
    <property type="entry name" value="ATP-BINDING CASSETTE SUB-FAMILY B MEMBER 6"/>
    <property type="match status" value="1"/>
</dbReference>
<dbReference type="Gene3D" id="1.20.1560.10">
    <property type="entry name" value="ABC transporter type 1, transmembrane domain"/>
    <property type="match status" value="1"/>
</dbReference>
<dbReference type="InterPro" id="IPR036640">
    <property type="entry name" value="ABC1_TM_sf"/>
</dbReference>
<dbReference type="GO" id="GO:0034040">
    <property type="term" value="F:ATPase-coupled lipid transmembrane transporter activity"/>
    <property type="evidence" value="ECO:0007669"/>
    <property type="project" value="TreeGrafter"/>
</dbReference>
<dbReference type="InterPro" id="IPR027417">
    <property type="entry name" value="P-loop_NTPase"/>
</dbReference>
<keyword evidence="4 9" id="KW-0067">ATP-binding</keyword>
<protein>
    <submittedName>
        <fullName evidence="9">ATP-binding cassette subfamily B protein</fullName>
    </submittedName>
</protein>
<evidence type="ECO:0000256" key="2">
    <source>
        <dbReference type="ARBA" id="ARBA00022692"/>
    </source>
</evidence>
<comment type="caution">
    <text evidence="9">The sequence shown here is derived from an EMBL/GenBank/DDBJ whole genome shotgun (WGS) entry which is preliminary data.</text>
</comment>
<evidence type="ECO:0000256" key="3">
    <source>
        <dbReference type="ARBA" id="ARBA00022741"/>
    </source>
</evidence>
<accession>A0A927MY78</accession>
<dbReference type="InterPro" id="IPR017871">
    <property type="entry name" value="ABC_transporter-like_CS"/>
</dbReference>
<comment type="subcellular location">
    <subcellularLocation>
        <location evidence="1">Cell membrane</location>
        <topology evidence="1">Multi-pass membrane protein</topology>
    </subcellularLocation>
</comment>
<dbReference type="SUPFAM" id="SSF52540">
    <property type="entry name" value="P-loop containing nucleoside triphosphate hydrolases"/>
    <property type="match status" value="1"/>
</dbReference>
<evidence type="ECO:0000313" key="9">
    <source>
        <dbReference type="EMBL" id="MBE1607463.1"/>
    </source>
</evidence>
<dbReference type="InterPro" id="IPR039421">
    <property type="entry name" value="Type_1_exporter"/>
</dbReference>
<feature type="transmembrane region" description="Helical" evidence="7">
    <location>
        <begin position="307"/>
        <end position="330"/>
    </location>
</feature>
<dbReference type="RefSeq" id="WP_337917857.1">
    <property type="nucleotide sequence ID" value="NZ_BAABJL010000197.1"/>
</dbReference>
<dbReference type="PANTHER" id="PTHR24221">
    <property type="entry name" value="ATP-BINDING CASSETTE SUB-FAMILY B"/>
    <property type="match status" value="1"/>
</dbReference>
<dbReference type="EMBL" id="JADBEM010000001">
    <property type="protein sequence ID" value="MBE1607463.1"/>
    <property type="molecule type" value="Genomic_DNA"/>
</dbReference>
<proteinExistence type="predicted"/>
<dbReference type="PROSITE" id="PS00211">
    <property type="entry name" value="ABC_TRANSPORTER_1"/>
    <property type="match status" value="1"/>
</dbReference>
<evidence type="ECO:0000259" key="8">
    <source>
        <dbReference type="PROSITE" id="PS50893"/>
    </source>
</evidence>
<evidence type="ECO:0000256" key="5">
    <source>
        <dbReference type="ARBA" id="ARBA00022989"/>
    </source>
</evidence>
<evidence type="ECO:0000256" key="4">
    <source>
        <dbReference type="ARBA" id="ARBA00022840"/>
    </source>
</evidence>
<feature type="transmembrane region" description="Helical" evidence="7">
    <location>
        <begin position="174"/>
        <end position="194"/>
    </location>
</feature>
<reference evidence="9" key="1">
    <citation type="submission" date="2020-10" db="EMBL/GenBank/DDBJ databases">
        <title>Sequencing the genomes of 1000 actinobacteria strains.</title>
        <authorList>
            <person name="Klenk H.-P."/>
        </authorList>
    </citation>
    <scope>NUCLEOTIDE SEQUENCE</scope>
    <source>
        <strain evidence="9">DSM 45354</strain>
    </source>
</reference>
<dbReference type="SUPFAM" id="SSF90123">
    <property type="entry name" value="ABC transporter transmembrane region"/>
    <property type="match status" value="1"/>
</dbReference>
<dbReference type="InterPro" id="IPR003593">
    <property type="entry name" value="AAA+_ATPase"/>
</dbReference>
<gene>
    <name evidence="9" type="ORF">HEB94_004311</name>
</gene>
<dbReference type="GO" id="GO:0016887">
    <property type="term" value="F:ATP hydrolysis activity"/>
    <property type="evidence" value="ECO:0007669"/>
    <property type="project" value="InterPro"/>
</dbReference>
<feature type="transmembrane region" description="Helical" evidence="7">
    <location>
        <begin position="36"/>
        <end position="66"/>
    </location>
</feature>
<dbReference type="Proteomes" id="UP000638648">
    <property type="component" value="Unassembled WGS sequence"/>
</dbReference>
<sequence>MSSDVSAPGGAVVARGQARTDVLTRPLRRWRSLLRLLWRAGPAHVVALGVLVVVLGLLPTAIILATGELVGALPAAVEHGLGSADGTTALLALAAVIVGWTLRAFGHNAAGYLRQVLDSAFTSTFHETIARSVLGTRGVAPLERPEVTGELAALEDAERRGQLRSTVSTMSNIAMSRLTGLSALIVLLGLRWWAPLLLASVWQLVNLSYRRASAKGVTVGISEGASEVRRSEYLRGLAVGPGAAKEVRVFGLAGWVVGQYADAWSSVLGAIWRSRRANRLLTAVVVAAILLAHGLVLLTLSRDVNRGAIGVGEVAVFVQAAVVSFSFGWLGDMQWWLTRSLDAVERVERLGSLLATTDPVRPTPPDRRRTDGAVDVRLRDVSFTYHGRSRPTLDRLNVHVAAGQSTAIVGANGAGKSTMVKLLCGLYEPDSGRVLLDGLDAEVAARGRVAVIFQDFVRYELSLRANVGFGSLTTADDDVPVDDTAVDPVAAALRDAGGAELLARLPNGWDTVLARGYDGGVDLSGGEWQRVALARALAAVRGGAGLLILDEPTANLDVRAETELFEQFLDLTRGTTTILVSHRLSSVRRADRILVVHDRRIVEDGSHQELIAQEGRYARMFALQAQRFAVEEPAAVPSGPEVVRDA</sequence>
<dbReference type="GO" id="GO:0005524">
    <property type="term" value="F:ATP binding"/>
    <property type="evidence" value="ECO:0007669"/>
    <property type="project" value="UniProtKB-KW"/>
</dbReference>
<feature type="transmembrane region" description="Helical" evidence="7">
    <location>
        <begin position="280"/>
        <end position="301"/>
    </location>
</feature>
<name>A0A927MY78_9ACTN</name>
<feature type="domain" description="ABC transporter" evidence="8">
    <location>
        <begin position="376"/>
        <end position="623"/>
    </location>
</feature>
<evidence type="ECO:0000313" key="10">
    <source>
        <dbReference type="Proteomes" id="UP000638648"/>
    </source>
</evidence>
<dbReference type="GO" id="GO:0005886">
    <property type="term" value="C:plasma membrane"/>
    <property type="evidence" value="ECO:0007669"/>
    <property type="project" value="UniProtKB-SubCell"/>
</dbReference>
<dbReference type="PROSITE" id="PS50893">
    <property type="entry name" value="ABC_TRANSPORTER_2"/>
    <property type="match status" value="1"/>
</dbReference>
<evidence type="ECO:0000256" key="1">
    <source>
        <dbReference type="ARBA" id="ARBA00004651"/>
    </source>
</evidence>
<keyword evidence="6 7" id="KW-0472">Membrane</keyword>
<organism evidence="9 10">
    <name type="scientific">Actinopolymorpha pittospori</name>
    <dbReference type="NCBI Taxonomy" id="648752"/>
    <lineage>
        <taxon>Bacteria</taxon>
        <taxon>Bacillati</taxon>
        <taxon>Actinomycetota</taxon>
        <taxon>Actinomycetes</taxon>
        <taxon>Propionibacteriales</taxon>
        <taxon>Actinopolymorphaceae</taxon>
        <taxon>Actinopolymorpha</taxon>
    </lineage>
</organism>